<reference evidence="2 3" key="2">
    <citation type="submission" date="2019-09" db="EMBL/GenBank/DDBJ databases">
        <authorList>
            <person name="Jin C."/>
        </authorList>
    </citation>
    <scope>NUCLEOTIDE SEQUENCE [LARGE SCALE GENOMIC DNA]</scope>
    <source>
        <strain evidence="2 3">AN110305</strain>
    </source>
</reference>
<name>A0A5B2WM21_9PSEU</name>
<evidence type="ECO:0000256" key="1">
    <source>
        <dbReference type="SAM" id="MobiDB-lite"/>
    </source>
</evidence>
<reference evidence="2 3" key="1">
    <citation type="submission" date="2019-09" db="EMBL/GenBank/DDBJ databases">
        <title>Goodfellowia gen. nov., a new genus of the Pseudonocardineae related to Actinoalloteichus, containing Goodfellowia coeruleoviolacea gen. nov., comb. nov. gen. nov., comb. nov.</title>
        <authorList>
            <person name="Labeda D."/>
        </authorList>
    </citation>
    <scope>NUCLEOTIDE SEQUENCE [LARGE SCALE GENOMIC DNA]</scope>
    <source>
        <strain evidence="2 3">AN110305</strain>
    </source>
</reference>
<dbReference type="EMBL" id="VUOB01000075">
    <property type="protein sequence ID" value="KAA2252485.1"/>
    <property type="molecule type" value="Genomic_DNA"/>
</dbReference>
<feature type="region of interest" description="Disordered" evidence="1">
    <location>
        <begin position="190"/>
        <end position="217"/>
    </location>
</feature>
<proteinExistence type="predicted"/>
<evidence type="ECO:0000313" key="2">
    <source>
        <dbReference type="EMBL" id="KAA2252485.1"/>
    </source>
</evidence>
<dbReference type="Proteomes" id="UP000323454">
    <property type="component" value="Unassembled WGS sequence"/>
</dbReference>
<feature type="compositionally biased region" description="Basic and acidic residues" evidence="1">
    <location>
        <begin position="96"/>
        <end position="108"/>
    </location>
</feature>
<comment type="caution">
    <text evidence="2">The sequence shown here is derived from an EMBL/GenBank/DDBJ whole genome shotgun (WGS) entry which is preliminary data.</text>
</comment>
<evidence type="ECO:0000313" key="3">
    <source>
        <dbReference type="Proteomes" id="UP000323454"/>
    </source>
</evidence>
<protein>
    <submittedName>
        <fullName evidence="2">HSP18 transcriptional regulator</fullName>
    </submittedName>
</protein>
<organism evidence="2 3">
    <name type="scientific">Solihabitans fulvus</name>
    <dbReference type="NCBI Taxonomy" id="1892852"/>
    <lineage>
        <taxon>Bacteria</taxon>
        <taxon>Bacillati</taxon>
        <taxon>Actinomycetota</taxon>
        <taxon>Actinomycetes</taxon>
        <taxon>Pseudonocardiales</taxon>
        <taxon>Pseudonocardiaceae</taxon>
        <taxon>Solihabitans</taxon>
    </lineage>
</organism>
<feature type="region of interest" description="Disordered" evidence="1">
    <location>
        <begin position="88"/>
        <end position="108"/>
    </location>
</feature>
<dbReference type="AlphaFoldDB" id="A0A5B2WM21"/>
<dbReference type="OrthoDB" id="3827740at2"/>
<gene>
    <name evidence="2" type="ORF">F0L68_36060</name>
</gene>
<accession>A0A5B2WM21</accession>
<sequence>MNDSTGGYTAVEALALVQGLLTDTRAGAAAPADLVAALTVLRQLRAELADWEPELVTAARAQKVSWAVLAPALGVTSRQAAERRYLRLRPSATGERTGEQRVRAQRDKRAGDRAVAAWAHDNAAVLRQLAGQISALRDLPNRAQRHADLVGQALAEDDPASLLSPLADTHTHLKATHAGLAAQVQSITDQATQIRHATHATRSSSPPAAEQQTHNRA</sequence>
<keyword evidence="3" id="KW-1185">Reference proteome</keyword>